<dbReference type="AlphaFoldDB" id="A0A5J4U3H3"/>
<protein>
    <submittedName>
        <fullName evidence="1">Uncharacterized protein</fullName>
    </submittedName>
</protein>
<comment type="caution">
    <text evidence="1">The sequence shown here is derived from an EMBL/GenBank/DDBJ whole genome shotgun (WGS) entry which is preliminary data.</text>
</comment>
<organism evidence="1 2">
    <name type="scientific">Streblomastix strix</name>
    <dbReference type="NCBI Taxonomy" id="222440"/>
    <lineage>
        <taxon>Eukaryota</taxon>
        <taxon>Metamonada</taxon>
        <taxon>Preaxostyla</taxon>
        <taxon>Oxymonadida</taxon>
        <taxon>Streblomastigidae</taxon>
        <taxon>Streblomastix</taxon>
    </lineage>
</organism>
<sequence>MQRTRKQEGPQFREEAGDVLASLVCYLNRDIMKTNRLSYIASARQQISDKHLGKRFSEVEQDLDDKIETLDNIVVYDKKENAIFSVYCYTVAVEFKDKDHQHKRK</sequence>
<evidence type="ECO:0000313" key="1">
    <source>
        <dbReference type="EMBL" id="KAA6364670.1"/>
    </source>
</evidence>
<gene>
    <name evidence="1" type="ORF">EZS28_039803</name>
</gene>
<dbReference type="EMBL" id="SNRW01021367">
    <property type="protein sequence ID" value="KAA6364670.1"/>
    <property type="molecule type" value="Genomic_DNA"/>
</dbReference>
<accession>A0A5J4U3H3</accession>
<evidence type="ECO:0000313" key="2">
    <source>
        <dbReference type="Proteomes" id="UP000324800"/>
    </source>
</evidence>
<dbReference type="Proteomes" id="UP000324800">
    <property type="component" value="Unassembled WGS sequence"/>
</dbReference>
<proteinExistence type="predicted"/>
<name>A0A5J4U3H3_9EUKA</name>
<reference evidence="1 2" key="1">
    <citation type="submission" date="2019-03" db="EMBL/GenBank/DDBJ databases">
        <title>Single cell metagenomics reveals metabolic interactions within the superorganism composed of flagellate Streblomastix strix and complex community of Bacteroidetes bacteria on its surface.</title>
        <authorList>
            <person name="Treitli S.C."/>
            <person name="Kolisko M."/>
            <person name="Husnik F."/>
            <person name="Keeling P."/>
            <person name="Hampl V."/>
        </authorList>
    </citation>
    <scope>NUCLEOTIDE SEQUENCE [LARGE SCALE GENOMIC DNA]</scope>
    <source>
        <strain evidence="1">ST1C</strain>
    </source>
</reference>